<evidence type="ECO:0000313" key="1">
    <source>
        <dbReference type="EMBL" id="JAD58054.1"/>
    </source>
</evidence>
<accession>A0A0A9B249</accession>
<name>A0A0A9B249_ARUDO</name>
<dbReference type="EMBL" id="GBRH01239841">
    <property type="protein sequence ID" value="JAD58054.1"/>
    <property type="molecule type" value="Transcribed_RNA"/>
</dbReference>
<proteinExistence type="predicted"/>
<sequence length="45" mass="5336">MAAVGELEREVGRRRERLREVEGGSMKLNKAWHVEIVVEEMRSRR</sequence>
<protein>
    <submittedName>
        <fullName evidence="1">Uncharacterized protein</fullName>
    </submittedName>
</protein>
<reference evidence="1" key="1">
    <citation type="submission" date="2014-09" db="EMBL/GenBank/DDBJ databases">
        <authorList>
            <person name="Magalhaes I.L.F."/>
            <person name="Oliveira U."/>
            <person name="Santos F.R."/>
            <person name="Vidigal T.H.D.A."/>
            <person name="Brescovit A.D."/>
            <person name="Santos A.J."/>
        </authorList>
    </citation>
    <scope>NUCLEOTIDE SEQUENCE</scope>
    <source>
        <tissue evidence="1">Shoot tissue taken approximately 20 cm above the soil surface</tissue>
    </source>
</reference>
<dbReference type="AlphaFoldDB" id="A0A0A9B249"/>
<organism evidence="1">
    <name type="scientific">Arundo donax</name>
    <name type="common">Giant reed</name>
    <name type="synonym">Donax arundinaceus</name>
    <dbReference type="NCBI Taxonomy" id="35708"/>
    <lineage>
        <taxon>Eukaryota</taxon>
        <taxon>Viridiplantae</taxon>
        <taxon>Streptophyta</taxon>
        <taxon>Embryophyta</taxon>
        <taxon>Tracheophyta</taxon>
        <taxon>Spermatophyta</taxon>
        <taxon>Magnoliopsida</taxon>
        <taxon>Liliopsida</taxon>
        <taxon>Poales</taxon>
        <taxon>Poaceae</taxon>
        <taxon>PACMAD clade</taxon>
        <taxon>Arundinoideae</taxon>
        <taxon>Arundineae</taxon>
        <taxon>Arundo</taxon>
    </lineage>
</organism>
<reference evidence="1" key="2">
    <citation type="journal article" date="2015" name="Data Brief">
        <title>Shoot transcriptome of the giant reed, Arundo donax.</title>
        <authorList>
            <person name="Barrero R.A."/>
            <person name="Guerrero F.D."/>
            <person name="Moolhuijzen P."/>
            <person name="Goolsby J.A."/>
            <person name="Tidwell J."/>
            <person name="Bellgard S.E."/>
            <person name="Bellgard M.I."/>
        </authorList>
    </citation>
    <scope>NUCLEOTIDE SEQUENCE</scope>
    <source>
        <tissue evidence="1">Shoot tissue taken approximately 20 cm above the soil surface</tissue>
    </source>
</reference>